<keyword evidence="2" id="KW-1185">Reference proteome</keyword>
<protein>
    <submittedName>
        <fullName evidence="1">Calcium homeostasis modulator protein 2</fullName>
    </submittedName>
</protein>
<accession>A0A4D9E9L3</accession>
<proteinExistence type="predicted"/>
<sequence>MLMMGGENALIIHACPLRRQILAFPVTIATSGCWPCQNKAIKHFNRNRLEITSMPSGERKPMFLNCTEHIQMDLKAKPYSKWTQETKPFVSQIYFTINNSSLEKECCFGKFVQVELFQISWKLFYILWQM</sequence>
<comment type="caution">
    <text evidence="1">The sequence shown here is derived from an EMBL/GenBank/DDBJ whole genome shotgun (WGS) entry which is preliminary data.</text>
</comment>
<reference evidence="1 2" key="1">
    <citation type="submission" date="2019-04" db="EMBL/GenBank/DDBJ databases">
        <title>Draft genome of the big-headed turtle Platysternon megacephalum.</title>
        <authorList>
            <person name="Gong S."/>
        </authorList>
    </citation>
    <scope>NUCLEOTIDE SEQUENCE [LARGE SCALE GENOMIC DNA]</scope>
    <source>
        <strain evidence="1">DO16091913</strain>
        <tissue evidence="1">Muscle</tissue>
    </source>
</reference>
<gene>
    <name evidence="1" type="ORF">DR999_PMT09297</name>
</gene>
<organism evidence="1 2">
    <name type="scientific">Platysternon megacephalum</name>
    <name type="common">big-headed turtle</name>
    <dbReference type="NCBI Taxonomy" id="55544"/>
    <lineage>
        <taxon>Eukaryota</taxon>
        <taxon>Metazoa</taxon>
        <taxon>Chordata</taxon>
        <taxon>Craniata</taxon>
        <taxon>Vertebrata</taxon>
        <taxon>Euteleostomi</taxon>
        <taxon>Archelosauria</taxon>
        <taxon>Testudinata</taxon>
        <taxon>Testudines</taxon>
        <taxon>Cryptodira</taxon>
        <taxon>Durocryptodira</taxon>
        <taxon>Testudinoidea</taxon>
        <taxon>Platysternidae</taxon>
        <taxon>Platysternon</taxon>
    </lineage>
</organism>
<evidence type="ECO:0000313" key="2">
    <source>
        <dbReference type="Proteomes" id="UP000297703"/>
    </source>
</evidence>
<dbReference type="Proteomes" id="UP000297703">
    <property type="component" value="Unassembled WGS sequence"/>
</dbReference>
<name>A0A4D9E9L3_9SAUR</name>
<dbReference type="AlphaFoldDB" id="A0A4D9E9L3"/>
<evidence type="ECO:0000313" key="1">
    <source>
        <dbReference type="EMBL" id="TFK07881.1"/>
    </source>
</evidence>
<reference evidence="1 2" key="2">
    <citation type="submission" date="2019-04" db="EMBL/GenBank/DDBJ databases">
        <title>The genome sequence of big-headed turtle.</title>
        <authorList>
            <person name="Gong S."/>
        </authorList>
    </citation>
    <scope>NUCLEOTIDE SEQUENCE [LARGE SCALE GENOMIC DNA]</scope>
    <source>
        <strain evidence="1">DO16091913</strain>
        <tissue evidence="1">Muscle</tissue>
    </source>
</reference>
<dbReference type="EMBL" id="QXTE01000077">
    <property type="protein sequence ID" value="TFK07881.1"/>
    <property type="molecule type" value="Genomic_DNA"/>
</dbReference>